<organism evidence="4 5">
    <name type="scientific">Aquarana catesbeiana</name>
    <name type="common">American bullfrog</name>
    <name type="synonym">Rana catesbeiana</name>
    <dbReference type="NCBI Taxonomy" id="8400"/>
    <lineage>
        <taxon>Eukaryota</taxon>
        <taxon>Metazoa</taxon>
        <taxon>Chordata</taxon>
        <taxon>Craniata</taxon>
        <taxon>Vertebrata</taxon>
        <taxon>Euteleostomi</taxon>
        <taxon>Amphibia</taxon>
        <taxon>Batrachia</taxon>
        <taxon>Anura</taxon>
        <taxon>Neobatrachia</taxon>
        <taxon>Ranoidea</taxon>
        <taxon>Ranidae</taxon>
        <taxon>Aquarana</taxon>
    </lineage>
</organism>
<reference evidence="5" key="1">
    <citation type="journal article" date="2017" name="Nat. Commun.">
        <title>The North American bullfrog draft genome provides insight into hormonal regulation of long noncoding RNA.</title>
        <authorList>
            <person name="Hammond S.A."/>
            <person name="Warren R.L."/>
            <person name="Vandervalk B.P."/>
            <person name="Kucuk E."/>
            <person name="Khan H."/>
            <person name="Gibb E.A."/>
            <person name="Pandoh P."/>
            <person name="Kirk H."/>
            <person name="Zhao Y."/>
            <person name="Jones M."/>
            <person name="Mungall A.J."/>
            <person name="Coope R."/>
            <person name="Pleasance S."/>
            <person name="Moore R.A."/>
            <person name="Holt R.A."/>
            <person name="Round J.M."/>
            <person name="Ohora S."/>
            <person name="Walle B.V."/>
            <person name="Veldhoen N."/>
            <person name="Helbing C.C."/>
            <person name="Birol I."/>
        </authorList>
    </citation>
    <scope>NUCLEOTIDE SEQUENCE [LARGE SCALE GENOMIC DNA]</scope>
</reference>
<dbReference type="PANTHER" id="PTHR14002">
    <property type="entry name" value="ENDOGLIN/TGF-BETA RECEPTOR TYPE III"/>
    <property type="match status" value="1"/>
</dbReference>
<protein>
    <recommendedName>
        <fullName evidence="3">ZP domain-containing protein</fullName>
    </recommendedName>
</protein>
<dbReference type="InterPro" id="IPR001507">
    <property type="entry name" value="ZP_dom"/>
</dbReference>
<evidence type="ECO:0000259" key="3">
    <source>
        <dbReference type="PROSITE" id="PS51034"/>
    </source>
</evidence>
<accession>A0A2G9QBV0</accession>
<dbReference type="Proteomes" id="UP000228934">
    <property type="component" value="Unassembled WGS sequence"/>
</dbReference>
<sequence length="119" mass="13453">DLKPQVTCGLENIEVRFRKCLVEKWGYSTSSIHLRDYSCQGTIERSDKSYIIFIIRPADGSCGGSSWNNGSVIRYTNTVYLASYSDGVIVRDEIPIDFYCDYPSNMEINLLTAISSYVV</sequence>
<evidence type="ECO:0000256" key="1">
    <source>
        <dbReference type="ARBA" id="ARBA00022729"/>
    </source>
</evidence>
<dbReference type="InterPro" id="IPR055356">
    <property type="entry name" value="ZP-N"/>
</dbReference>
<dbReference type="EMBL" id="KZ060281">
    <property type="protein sequence ID" value="PIO12533.1"/>
    <property type="molecule type" value="Genomic_DNA"/>
</dbReference>
<keyword evidence="2" id="KW-1015">Disulfide bond</keyword>
<name>A0A2G9QBV0_AQUCT</name>
<dbReference type="Gene3D" id="2.60.40.3210">
    <property type="entry name" value="Zona pellucida, ZP-N domain"/>
    <property type="match status" value="1"/>
</dbReference>
<evidence type="ECO:0000313" key="4">
    <source>
        <dbReference type="EMBL" id="PIO12533.1"/>
    </source>
</evidence>
<dbReference type="Pfam" id="PF23344">
    <property type="entry name" value="ZP-N"/>
    <property type="match status" value="1"/>
</dbReference>
<dbReference type="AlphaFoldDB" id="A0A2G9QBV0"/>
<keyword evidence="5" id="KW-1185">Reference proteome</keyword>
<feature type="non-terminal residue" evidence="4">
    <location>
        <position position="1"/>
    </location>
</feature>
<keyword evidence="1" id="KW-0732">Signal</keyword>
<gene>
    <name evidence="4" type="ORF">AB205_0114800</name>
</gene>
<dbReference type="PROSITE" id="PS51034">
    <property type="entry name" value="ZP_2"/>
    <property type="match status" value="1"/>
</dbReference>
<dbReference type="PANTHER" id="PTHR14002:SF1">
    <property type="entry name" value="ENDOGLIN"/>
    <property type="match status" value="1"/>
</dbReference>
<proteinExistence type="predicted"/>
<feature type="domain" description="ZP" evidence="3">
    <location>
        <begin position="7"/>
        <end position="119"/>
    </location>
</feature>
<evidence type="ECO:0000256" key="2">
    <source>
        <dbReference type="ARBA" id="ARBA00023157"/>
    </source>
</evidence>
<evidence type="ECO:0000313" key="5">
    <source>
        <dbReference type="Proteomes" id="UP000228934"/>
    </source>
</evidence>
<dbReference type="OrthoDB" id="2015116at2759"/>